<sequence>MSRKMRRRTPTRIVCLILASVLLTTTLVFLRDGKAPASIPKIFSPPSSSRDTRDRLATPTPPTPTTGPGDHPIRTLIANANADFEALKARQSTSLSQAIAEYKRRYGLSPPPNFDKWYAFAKAHKVVLVDEFDTIHDLLLPFRGLPPAVLRARVTEALGHDNMLIALQIRQGNVTHTEGGQKWVKDALKGMTREFTQYLPDMDLAFNVHDEPRVAVPHDDLQRLVAKGKESIATAMLNEKPRNEWSSHADLIQGIKEVPTSRFNHFSHQSTWAHSKLSCPPDSPSRSLLEVGEVPDDNSESITSPLGFISNQTAYSDICNSPSFSKNYGFFASANSFNVAQDLIPIFSQSKISSFQDIVYPPPWYWYDMVPYNATRDIPWAKKQETLYWRGGTTGGYSRFGAWRRHHRQRFVLKANSNDQTPILAKGDSATEWTEKSTAVQDHKDLFDIKFTQVGQCDNGDCTAQREAFHVLPKVDPNDAWHSRYLLDMDGNAFSGRFYSFLQSGSAVLKMGISREWHAEWLREWVHYVPLSLHGRDWVEAMRWITDGGAGGGAATEEGKALALRSTEWAGNALRNADLEVWFFRLLLEYGRVVDDARQSIGFAE</sequence>
<feature type="domain" description="Glycosyl transferase CAP10" evidence="2">
    <location>
        <begin position="303"/>
        <end position="597"/>
    </location>
</feature>
<dbReference type="RefSeq" id="XP_024321803.1">
    <property type="nucleotide sequence ID" value="XM_024470908.1"/>
</dbReference>
<organism evidence="3">
    <name type="scientific">Pseudogymnoascus destructans</name>
    <dbReference type="NCBI Taxonomy" id="655981"/>
    <lineage>
        <taxon>Eukaryota</taxon>
        <taxon>Fungi</taxon>
        <taxon>Dikarya</taxon>
        <taxon>Ascomycota</taxon>
        <taxon>Pezizomycotina</taxon>
        <taxon>Leotiomycetes</taxon>
        <taxon>Thelebolales</taxon>
        <taxon>Thelebolaceae</taxon>
        <taxon>Pseudogymnoascus</taxon>
    </lineage>
</organism>
<protein>
    <submittedName>
        <fullName evidence="3">Capsule-associated protein CAP1</fullName>
    </submittedName>
</protein>
<dbReference type="PANTHER" id="PTHR12203">
    <property type="entry name" value="KDEL LYS-ASP-GLU-LEU CONTAINING - RELATED"/>
    <property type="match status" value="1"/>
</dbReference>
<proteinExistence type="predicted"/>
<name>A0A177A2K0_9PEZI</name>
<dbReference type="OrthoDB" id="541052at2759"/>
<reference evidence="3" key="1">
    <citation type="submission" date="2016-03" db="EMBL/GenBank/DDBJ databases">
        <title>Updated assembly of Pseudogymnoascus destructans, the fungus causing white-nose syndrome of bats.</title>
        <authorList>
            <person name="Palmer J.M."/>
            <person name="Drees K.P."/>
            <person name="Foster J.T."/>
            <person name="Lindner D.L."/>
        </authorList>
    </citation>
    <scope>NUCLEOTIDE SEQUENCE [LARGE SCALE GENOMIC DNA]</scope>
    <source>
        <strain evidence="3">20631-21</strain>
    </source>
</reference>
<dbReference type="VEuPathDB" id="FungiDB:GMDG_07773"/>
<feature type="compositionally biased region" description="Low complexity" evidence="1">
    <location>
        <begin position="40"/>
        <end position="49"/>
    </location>
</feature>
<gene>
    <name evidence="3" type="primary">CAP10</name>
    <name evidence="3" type="ORF">VC83_07333</name>
</gene>
<dbReference type="InterPro" id="IPR051091">
    <property type="entry name" value="O-Glucosyltr/Glycosyltrsf_90"/>
</dbReference>
<accession>A0A177A2K0</accession>
<dbReference type="AlphaFoldDB" id="A0A177A2K0"/>
<dbReference type="GeneID" id="36290381"/>
<dbReference type="eggNOG" id="KOG2458">
    <property type="taxonomic scope" value="Eukaryota"/>
</dbReference>
<evidence type="ECO:0000256" key="1">
    <source>
        <dbReference type="SAM" id="MobiDB-lite"/>
    </source>
</evidence>
<dbReference type="EMBL" id="KV441403">
    <property type="protein sequence ID" value="OAF56509.1"/>
    <property type="molecule type" value="Genomic_DNA"/>
</dbReference>
<dbReference type="PANTHER" id="PTHR12203:SF104">
    <property type="entry name" value="PROTEIN CAP1, PUTATIVE (AFU_ORTHOLOGUE AFUA_1G05595)-RELATED"/>
    <property type="match status" value="1"/>
</dbReference>
<feature type="region of interest" description="Disordered" evidence="1">
    <location>
        <begin position="40"/>
        <end position="72"/>
    </location>
</feature>
<evidence type="ECO:0000259" key="2">
    <source>
        <dbReference type="SMART" id="SM00672"/>
    </source>
</evidence>
<dbReference type="InterPro" id="IPR006598">
    <property type="entry name" value="CAP10"/>
</dbReference>
<dbReference type="SMART" id="SM00672">
    <property type="entry name" value="CAP10"/>
    <property type="match status" value="1"/>
</dbReference>
<evidence type="ECO:0000313" key="3">
    <source>
        <dbReference type="EMBL" id="OAF56509.1"/>
    </source>
</evidence>
<dbReference type="Proteomes" id="UP000077154">
    <property type="component" value="Unassembled WGS sequence"/>
</dbReference>
<dbReference type="Pfam" id="PF05686">
    <property type="entry name" value="Glyco_transf_90"/>
    <property type="match status" value="1"/>
</dbReference>